<dbReference type="EMBL" id="MU276500">
    <property type="protein sequence ID" value="KAI0038448.1"/>
    <property type="molecule type" value="Genomic_DNA"/>
</dbReference>
<comment type="caution">
    <text evidence="1">The sequence shown here is derived from an EMBL/GenBank/DDBJ whole genome shotgun (WGS) entry which is preliminary data.</text>
</comment>
<sequence length="190" mass="22232">MSSRRTRATTSSYYDRNCDERKSYQKFYYEAKKGLRKVSKAARRATMGKRKREQRGERSAYRSPLAHTDPVDDPCRDVETELALSDDVVMLRDTLSEELGEDGWVPQYTRTLQHWIDKYIKEAQDMIAEGVGARAARLHHLRRFVAGLRQEQDLAELGRDARRAVVEDLSLILWGRRINTVTFFRLYPDM</sequence>
<gene>
    <name evidence="1" type="ORF">FA95DRAFT_1613388</name>
</gene>
<accession>A0ACB8R382</accession>
<dbReference type="Proteomes" id="UP000814033">
    <property type="component" value="Unassembled WGS sequence"/>
</dbReference>
<proteinExistence type="predicted"/>
<evidence type="ECO:0000313" key="2">
    <source>
        <dbReference type="Proteomes" id="UP000814033"/>
    </source>
</evidence>
<evidence type="ECO:0000313" key="1">
    <source>
        <dbReference type="EMBL" id="KAI0038448.1"/>
    </source>
</evidence>
<name>A0ACB8R382_9AGAM</name>
<protein>
    <submittedName>
        <fullName evidence="1">Uncharacterized protein</fullName>
    </submittedName>
</protein>
<reference evidence="1" key="2">
    <citation type="journal article" date="2022" name="New Phytol.">
        <title>Evolutionary transition to the ectomycorrhizal habit in the genomes of a hyperdiverse lineage of mushroom-forming fungi.</title>
        <authorList>
            <person name="Looney B."/>
            <person name="Miyauchi S."/>
            <person name="Morin E."/>
            <person name="Drula E."/>
            <person name="Courty P.E."/>
            <person name="Kohler A."/>
            <person name="Kuo A."/>
            <person name="LaButti K."/>
            <person name="Pangilinan J."/>
            <person name="Lipzen A."/>
            <person name="Riley R."/>
            <person name="Andreopoulos W."/>
            <person name="He G."/>
            <person name="Johnson J."/>
            <person name="Nolan M."/>
            <person name="Tritt A."/>
            <person name="Barry K.W."/>
            <person name="Grigoriev I.V."/>
            <person name="Nagy L.G."/>
            <person name="Hibbett D."/>
            <person name="Henrissat B."/>
            <person name="Matheny P.B."/>
            <person name="Labbe J."/>
            <person name="Martin F.M."/>
        </authorList>
    </citation>
    <scope>NUCLEOTIDE SEQUENCE</scope>
    <source>
        <strain evidence="1">FP105234-sp</strain>
    </source>
</reference>
<reference evidence="1" key="1">
    <citation type="submission" date="2021-02" db="EMBL/GenBank/DDBJ databases">
        <authorList>
            <consortium name="DOE Joint Genome Institute"/>
            <person name="Ahrendt S."/>
            <person name="Looney B.P."/>
            <person name="Miyauchi S."/>
            <person name="Morin E."/>
            <person name="Drula E."/>
            <person name="Courty P.E."/>
            <person name="Chicoki N."/>
            <person name="Fauchery L."/>
            <person name="Kohler A."/>
            <person name="Kuo A."/>
            <person name="Labutti K."/>
            <person name="Pangilinan J."/>
            <person name="Lipzen A."/>
            <person name="Riley R."/>
            <person name="Andreopoulos W."/>
            <person name="He G."/>
            <person name="Johnson J."/>
            <person name="Barry K.W."/>
            <person name="Grigoriev I.V."/>
            <person name="Nagy L."/>
            <person name="Hibbett D."/>
            <person name="Henrissat B."/>
            <person name="Matheny P.B."/>
            <person name="Labbe J."/>
            <person name="Martin F."/>
        </authorList>
    </citation>
    <scope>NUCLEOTIDE SEQUENCE</scope>
    <source>
        <strain evidence="1">FP105234-sp</strain>
    </source>
</reference>
<organism evidence="1 2">
    <name type="scientific">Auriscalpium vulgare</name>
    <dbReference type="NCBI Taxonomy" id="40419"/>
    <lineage>
        <taxon>Eukaryota</taxon>
        <taxon>Fungi</taxon>
        <taxon>Dikarya</taxon>
        <taxon>Basidiomycota</taxon>
        <taxon>Agaricomycotina</taxon>
        <taxon>Agaricomycetes</taxon>
        <taxon>Russulales</taxon>
        <taxon>Auriscalpiaceae</taxon>
        <taxon>Auriscalpium</taxon>
    </lineage>
</organism>
<keyword evidence="2" id="KW-1185">Reference proteome</keyword>